<feature type="region of interest" description="Disordered" evidence="1">
    <location>
        <begin position="25"/>
        <end position="65"/>
    </location>
</feature>
<reference evidence="2" key="1">
    <citation type="submission" date="2023-07" db="EMBL/GenBank/DDBJ databases">
        <title>draft genome sequence of fig (Ficus carica).</title>
        <authorList>
            <person name="Takahashi T."/>
            <person name="Nishimura K."/>
        </authorList>
    </citation>
    <scope>NUCLEOTIDE SEQUENCE</scope>
</reference>
<dbReference type="AlphaFoldDB" id="A0AA88JC80"/>
<protein>
    <submittedName>
        <fullName evidence="2">Uncharacterized protein</fullName>
    </submittedName>
</protein>
<keyword evidence="3" id="KW-1185">Reference proteome</keyword>
<organism evidence="2 3">
    <name type="scientific">Ficus carica</name>
    <name type="common">Common fig</name>
    <dbReference type="NCBI Taxonomy" id="3494"/>
    <lineage>
        <taxon>Eukaryota</taxon>
        <taxon>Viridiplantae</taxon>
        <taxon>Streptophyta</taxon>
        <taxon>Embryophyta</taxon>
        <taxon>Tracheophyta</taxon>
        <taxon>Spermatophyta</taxon>
        <taxon>Magnoliopsida</taxon>
        <taxon>eudicotyledons</taxon>
        <taxon>Gunneridae</taxon>
        <taxon>Pentapetalae</taxon>
        <taxon>rosids</taxon>
        <taxon>fabids</taxon>
        <taxon>Rosales</taxon>
        <taxon>Moraceae</taxon>
        <taxon>Ficeae</taxon>
        <taxon>Ficus</taxon>
    </lineage>
</organism>
<evidence type="ECO:0000256" key="1">
    <source>
        <dbReference type="SAM" id="MobiDB-lite"/>
    </source>
</evidence>
<sequence>MGGGGGGGNVAGKFGEIQILGGGEFVPTTELTGRGVGARPGGESDGGSTMEMTTLRGVGSRRRKR</sequence>
<feature type="compositionally biased region" description="Gly residues" evidence="1">
    <location>
        <begin position="34"/>
        <end position="45"/>
    </location>
</feature>
<accession>A0AA88JC80</accession>
<comment type="caution">
    <text evidence="2">The sequence shown here is derived from an EMBL/GenBank/DDBJ whole genome shotgun (WGS) entry which is preliminary data.</text>
</comment>
<dbReference type="EMBL" id="BTGU01000685">
    <property type="protein sequence ID" value="GMN68749.1"/>
    <property type="molecule type" value="Genomic_DNA"/>
</dbReference>
<evidence type="ECO:0000313" key="3">
    <source>
        <dbReference type="Proteomes" id="UP001187192"/>
    </source>
</evidence>
<proteinExistence type="predicted"/>
<name>A0AA88JC80_FICCA</name>
<evidence type="ECO:0000313" key="2">
    <source>
        <dbReference type="EMBL" id="GMN68749.1"/>
    </source>
</evidence>
<gene>
    <name evidence="2" type="ORF">TIFTF001_037804</name>
</gene>
<dbReference type="Proteomes" id="UP001187192">
    <property type="component" value="Unassembled WGS sequence"/>
</dbReference>